<gene>
    <name evidence="1" type="ORF">ACFPP6_01185</name>
</gene>
<evidence type="ECO:0000313" key="2">
    <source>
        <dbReference type="Proteomes" id="UP001596222"/>
    </source>
</evidence>
<dbReference type="EMBL" id="JBHSKJ010000001">
    <property type="protein sequence ID" value="MFC5143319.1"/>
    <property type="molecule type" value="Genomic_DNA"/>
</dbReference>
<dbReference type="RefSeq" id="WP_382035945.1">
    <property type="nucleotide sequence ID" value="NZ_JBHSKJ010000001.1"/>
</dbReference>
<name>A0ABV9ZS33_9ACTN</name>
<dbReference type="Proteomes" id="UP001596222">
    <property type="component" value="Unassembled WGS sequence"/>
</dbReference>
<protein>
    <recommendedName>
        <fullName evidence="3">DUF1963 domain-containing protein</fullName>
    </recommendedName>
</protein>
<reference evidence="2" key="1">
    <citation type="journal article" date="2019" name="Int. J. Syst. Evol. Microbiol.">
        <title>The Global Catalogue of Microorganisms (GCM) 10K type strain sequencing project: providing services to taxonomists for standard genome sequencing and annotation.</title>
        <authorList>
            <consortium name="The Broad Institute Genomics Platform"/>
            <consortium name="The Broad Institute Genome Sequencing Center for Infectious Disease"/>
            <person name="Wu L."/>
            <person name="Ma J."/>
        </authorList>
    </citation>
    <scope>NUCLEOTIDE SEQUENCE [LARGE SCALE GENOMIC DNA]</scope>
    <source>
        <strain evidence="2">CGMCC 4.1641</strain>
    </source>
</reference>
<comment type="caution">
    <text evidence="1">The sequence shown here is derived from an EMBL/GenBank/DDBJ whole genome shotgun (WGS) entry which is preliminary data.</text>
</comment>
<proteinExistence type="predicted"/>
<organism evidence="1 2">
    <name type="scientific">Streptomyces aureoversilis</name>
    <dbReference type="NCBI Taxonomy" id="67277"/>
    <lineage>
        <taxon>Bacteria</taxon>
        <taxon>Bacillati</taxon>
        <taxon>Actinomycetota</taxon>
        <taxon>Actinomycetes</taxon>
        <taxon>Kitasatosporales</taxon>
        <taxon>Streptomycetaceae</taxon>
        <taxon>Streptomyces</taxon>
    </lineage>
</organism>
<evidence type="ECO:0000313" key="1">
    <source>
        <dbReference type="EMBL" id="MFC5143319.1"/>
    </source>
</evidence>
<keyword evidence="2" id="KW-1185">Reference proteome</keyword>
<evidence type="ECO:0008006" key="3">
    <source>
        <dbReference type="Google" id="ProtNLM"/>
    </source>
</evidence>
<dbReference type="Gene3D" id="2.30.320.10">
    <property type="entry name" value="YwqG-like"/>
    <property type="match status" value="1"/>
</dbReference>
<sequence>MPAPAVSPTAESLMAEVPALAAHARTATLLRPSEGAPGVRDSSAGGPLLWPEGKPWPVCRAPHAVQVREKLTDDEREAWQRIDRARREHRRRNPGRSYPVTEEDARIQEQIMAGASGLDKVTWERMRWVQDTSGPGVPMVPVLQLYARDAPAAVPWPDGADVLQMLWCPNEHSDPPGQPRYWGPTVALRYRSSSCAGTLPDPPRPDRADDCYLPRPCVLDPLEVTDLPDENEIPEDLCAEGDRWAEAHGVEYHRTPACRPGWKAGGWPSRHLTGLVPVDCSCGARMRLLLTVDSSHDGPSVTVGRHGELRVFTCPADPAHPLSLNIQ</sequence>
<accession>A0ABV9ZS33</accession>